<dbReference type="EMBL" id="QDEB01124712">
    <property type="protein sequence ID" value="RZB39846.1"/>
    <property type="molecule type" value="Genomic_DNA"/>
</dbReference>
<evidence type="ECO:0000313" key="2">
    <source>
        <dbReference type="Proteomes" id="UP000292052"/>
    </source>
</evidence>
<gene>
    <name evidence="1" type="ORF">BDFB_004577</name>
</gene>
<evidence type="ECO:0000313" key="1">
    <source>
        <dbReference type="EMBL" id="RZB39846.1"/>
    </source>
</evidence>
<keyword evidence="2" id="KW-1185">Reference proteome</keyword>
<dbReference type="Proteomes" id="UP000292052">
    <property type="component" value="Unassembled WGS sequence"/>
</dbReference>
<dbReference type="AlphaFoldDB" id="A0A482V9I4"/>
<comment type="caution">
    <text evidence="1">The sequence shown here is derived from an EMBL/GenBank/DDBJ whole genome shotgun (WGS) entry which is preliminary data.</text>
</comment>
<reference evidence="1 2" key="1">
    <citation type="submission" date="2017-03" db="EMBL/GenBank/DDBJ databases">
        <title>Genome of the blue death feigning beetle - Asbolus verrucosus.</title>
        <authorList>
            <person name="Rider S.D."/>
        </authorList>
    </citation>
    <scope>NUCLEOTIDE SEQUENCE [LARGE SCALE GENOMIC DNA]</scope>
    <source>
        <strain evidence="1">Butters</strain>
        <tissue evidence="1">Head and leg muscle</tissue>
    </source>
</reference>
<feature type="non-terminal residue" evidence="1">
    <location>
        <position position="267"/>
    </location>
</feature>
<sequence length="267" mass="30257">MNCYKTVSCEGSSMSHMIVSEIMNDILDNTFEVILAKNIQQAPKVEKISPNVVGDILDNILSPPQNTETSNEPYRHDETALLDDEIKRIIKEMMYPPEQKSIICTQGVGDQLGDKSEITPDKILAEPVKRNTLERKNRLTNLVRNSKQMLARFVSNESDNDLKMAKSEETHEKLIKVIDLDADSSNFAEAGSSSAVPRITQMPSESTMDLVDLEPHLQKNDYSETETDEREIASSKIEAKKSDNVTKKKWNFGAKIMKYIKRHPKKE</sequence>
<accession>A0A482V9I4</accession>
<name>A0A482V9I4_ASBVE</name>
<proteinExistence type="predicted"/>
<protein>
    <submittedName>
        <fullName evidence="1">Uncharacterized protein</fullName>
    </submittedName>
</protein>
<dbReference type="OrthoDB" id="6730012at2759"/>
<organism evidence="1 2">
    <name type="scientific">Asbolus verrucosus</name>
    <name type="common">Desert ironclad beetle</name>
    <dbReference type="NCBI Taxonomy" id="1661398"/>
    <lineage>
        <taxon>Eukaryota</taxon>
        <taxon>Metazoa</taxon>
        <taxon>Ecdysozoa</taxon>
        <taxon>Arthropoda</taxon>
        <taxon>Hexapoda</taxon>
        <taxon>Insecta</taxon>
        <taxon>Pterygota</taxon>
        <taxon>Neoptera</taxon>
        <taxon>Endopterygota</taxon>
        <taxon>Coleoptera</taxon>
        <taxon>Polyphaga</taxon>
        <taxon>Cucujiformia</taxon>
        <taxon>Tenebrionidae</taxon>
        <taxon>Pimeliinae</taxon>
        <taxon>Asbolus</taxon>
    </lineage>
</organism>